<dbReference type="Proteomes" id="UP001299220">
    <property type="component" value="Unassembled WGS sequence"/>
</dbReference>
<organism evidence="1 2">
    <name type="scientific">Anaeromassilibacillus senegalensis</name>
    <dbReference type="NCBI Taxonomy" id="1673717"/>
    <lineage>
        <taxon>Bacteria</taxon>
        <taxon>Bacillati</taxon>
        <taxon>Bacillota</taxon>
        <taxon>Clostridia</taxon>
        <taxon>Eubacteriales</taxon>
        <taxon>Acutalibacteraceae</taxon>
        <taxon>Anaeromassilibacillus</taxon>
    </lineage>
</organism>
<gene>
    <name evidence="1" type="ORF">JQM67_03710</name>
</gene>
<name>A0ABS9CLN3_9FIRM</name>
<evidence type="ECO:0000313" key="1">
    <source>
        <dbReference type="EMBL" id="MCF2651700.1"/>
    </source>
</evidence>
<dbReference type="RefSeq" id="WP_235322707.1">
    <property type="nucleotide sequence ID" value="NZ_JAFBIT010000001.1"/>
</dbReference>
<comment type="caution">
    <text evidence="1">The sequence shown here is derived from an EMBL/GenBank/DDBJ whole genome shotgun (WGS) entry which is preliminary data.</text>
</comment>
<protein>
    <recommendedName>
        <fullName evidence="3">DUF4315 family protein</fullName>
    </recommendedName>
</protein>
<evidence type="ECO:0000313" key="2">
    <source>
        <dbReference type="Proteomes" id="UP001299220"/>
    </source>
</evidence>
<sequence>MQMNIKTSENTITMDDIQRRIIERKAAEEKAAADAERARIEKLEALQSMSTAEYLAYRTGKPALLSNEELAALSMEEYIKVRQK</sequence>
<accession>A0ABS9CLN3</accession>
<keyword evidence="2" id="KW-1185">Reference proteome</keyword>
<reference evidence="1 2" key="1">
    <citation type="submission" date="2020-12" db="EMBL/GenBank/DDBJ databases">
        <title>Whole genome sequences of gut porcine anaerobes.</title>
        <authorList>
            <person name="Kubasova T."/>
            <person name="Jahodarova E."/>
            <person name="Rychlik I."/>
        </authorList>
    </citation>
    <scope>NUCLEOTIDE SEQUENCE [LARGE SCALE GENOMIC DNA]</scope>
    <source>
        <strain evidence="1 2">An867</strain>
    </source>
</reference>
<dbReference type="EMBL" id="JAFBIT010000001">
    <property type="protein sequence ID" value="MCF2651700.1"/>
    <property type="molecule type" value="Genomic_DNA"/>
</dbReference>
<evidence type="ECO:0008006" key="3">
    <source>
        <dbReference type="Google" id="ProtNLM"/>
    </source>
</evidence>
<proteinExistence type="predicted"/>